<dbReference type="InterPro" id="IPR015421">
    <property type="entry name" value="PyrdxlP-dep_Trfase_major"/>
</dbReference>
<dbReference type="Gene3D" id="3.90.1150.10">
    <property type="entry name" value="Aspartate Aminotransferase, domain 1"/>
    <property type="match status" value="1"/>
</dbReference>
<dbReference type="Pfam" id="PF00155">
    <property type="entry name" value="Aminotran_1_2"/>
    <property type="match status" value="1"/>
</dbReference>
<dbReference type="SUPFAM" id="SSF53383">
    <property type="entry name" value="PLP-dependent transferases"/>
    <property type="match status" value="1"/>
</dbReference>
<gene>
    <name evidence="2" type="ORF">GCM10010178_42490</name>
</gene>
<proteinExistence type="predicted"/>
<protein>
    <recommendedName>
        <fullName evidence="1">Aminotransferase class I/classII large domain-containing protein</fullName>
    </recommendedName>
</protein>
<feature type="domain" description="Aminotransferase class I/classII large" evidence="1">
    <location>
        <begin position="191"/>
        <end position="448"/>
    </location>
</feature>
<evidence type="ECO:0000313" key="2">
    <source>
        <dbReference type="EMBL" id="GGU45562.1"/>
    </source>
</evidence>
<dbReference type="RefSeq" id="WP_189255446.1">
    <property type="nucleotide sequence ID" value="NZ_BMRE01000018.1"/>
</dbReference>
<evidence type="ECO:0000259" key="1">
    <source>
        <dbReference type="Pfam" id="PF00155"/>
    </source>
</evidence>
<evidence type="ECO:0000313" key="3">
    <source>
        <dbReference type="Proteomes" id="UP000649573"/>
    </source>
</evidence>
<dbReference type="InterPro" id="IPR004839">
    <property type="entry name" value="Aminotransferase_I/II_large"/>
</dbReference>
<dbReference type="InterPro" id="IPR015424">
    <property type="entry name" value="PyrdxlP-dep_Trfase"/>
</dbReference>
<dbReference type="InterPro" id="IPR015422">
    <property type="entry name" value="PyrdxlP-dep_Trfase_small"/>
</dbReference>
<sequence length="537" mass="59616">MTTSANLKNRFVDLYSSVYAILDDAKSDHDVVKLYKGSHASANPHDIVTDFGEFFFREQRGLFSYICAQGVAGRSRLTENLDSFDLSHRPRVSARAAFELLADERRRPHESADDFLNYLSKREHSLGGYRGGSSGYGDEAQAFAAAYFRQQGFSVSMDDVMVFCGGFKGVFFGFCSSLLCERDYEELRPLGGRILVPEGYYQSLRLVPPLLAAELSVTPDLTGEAVACWLHSTAGHPGRAVYVPIVNNANGRILSRDRALGIAEAVLTYNQRHPDSPVYVLGDDVYEGSYLTEDVSPQPIGAVTGDDLGDARLGRMSDYTVTVTTPSKTVAFPTCRIAYASTTNKALRASLAHYRTVFSYGRVPQIDELTGIAALCLTPQSWIDDWNRQYRNRLAFLQAEISNINSALGFEAFQLQPPEGGWYAALRVSPKVFSSKLESSVDAFSVLLHYGEDNKDTGIAMLPGELFGYRYRRDDPDSSFVLRGNFAVGLDVVREFAARLRDAAFCLRAWGPQIEEYAKQRARAVADVDAIVRHLRY</sequence>
<organism evidence="2 3">
    <name type="scientific">Lentzea flava</name>
    <dbReference type="NCBI Taxonomy" id="103732"/>
    <lineage>
        <taxon>Bacteria</taxon>
        <taxon>Bacillati</taxon>
        <taxon>Actinomycetota</taxon>
        <taxon>Actinomycetes</taxon>
        <taxon>Pseudonocardiales</taxon>
        <taxon>Pseudonocardiaceae</taxon>
        <taxon>Lentzea</taxon>
    </lineage>
</organism>
<comment type="caution">
    <text evidence="2">The sequence shown here is derived from an EMBL/GenBank/DDBJ whole genome shotgun (WGS) entry which is preliminary data.</text>
</comment>
<dbReference type="Proteomes" id="UP000649573">
    <property type="component" value="Unassembled WGS sequence"/>
</dbReference>
<reference evidence="3" key="1">
    <citation type="journal article" date="2019" name="Int. J. Syst. Evol. Microbiol.">
        <title>The Global Catalogue of Microorganisms (GCM) 10K type strain sequencing project: providing services to taxonomists for standard genome sequencing and annotation.</title>
        <authorList>
            <consortium name="The Broad Institute Genomics Platform"/>
            <consortium name="The Broad Institute Genome Sequencing Center for Infectious Disease"/>
            <person name="Wu L."/>
            <person name="Ma J."/>
        </authorList>
    </citation>
    <scope>NUCLEOTIDE SEQUENCE [LARGE SCALE GENOMIC DNA]</scope>
    <source>
        <strain evidence="3">JCM 3296</strain>
    </source>
</reference>
<dbReference type="Gene3D" id="3.40.640.10">
    <property type="entry name" value="Type I PLP-dependent aspartate aminotransferase-like (Major domain)"/>
    <property type="match status" value="1"/>
</dbReference>
<keyword evidence="3" id="KW-1185">Reference proteome</keyword>
<dbReference type="EMBL" id="BMRE01000018">
    <property type="protein sequence ID" value="GGU45562.1"/>
    <property type="molecule type" value="Genomic_DNA"/>
</dbReference>
<name>A0ABQ2UN37_9PSEU</name>
<accession>A0ABQ2UN37</accession>